<gene>
    <name evidence="2" type="ORF">A2V49_01155</name>
</gene>
<proteinExistence type="predicted"/>
<keyword evidence="1" id="KW-1133">Transmembrane helix</keyword>
<evidence type="ECO:0000313" key="2">
    <source>
        <dbReference type="EMBL" id="OGC45203.1"/>
    </source>
</evidence>
<feature type="transmembrane region" description="Helical" evidence="1">
    <location>
        <begin position="62"/>
        <end position="84"/>
    </location>
</feature>
<comment type="caution">
    <text evidence="2">The sequence shown here is derived from an EMBL/GenBank/DDBJ whole genome shotgun (WGS) entry which is preliminary data.</text>
</comment>
<feature type="transmembrane region" description="Helical" evidence="1">
    <location>
        <begin position="105"/>
        <end position="124"/>
    </location>
</feature>
<dbReference type="Proteomes" id="UP000178615">
    <property type="component" value="Unassembled WGS sequence"/>
</dbReference>
<protein>
    <submittedName>
        <fullName evidence="2">Uncharacterized protein</fullName>
    </submittedName>
</protein>
<accession>A0A1F4ULX0</accession>
<evidence type="ECO:0000256" key="1">
    <source>
        <dbReference type="SAM" id="Phobius"/>
    </source>
</evidence>
<sequence>MKSNFFRKFFTIFITFLSGTYFLKLIFPAKFMAKASPADDFQEFFDTMEARFGNTTATLPAAFYNILFPLGILLGVAGIIMAGYSYMTSQGNPEKVKEANEKISSAIVGVFFIVLSMVLLRVIIKTLIDPNF</sequence>
<organism evidence="2 3">
    <name type="scientific">candidate division WWE3 bacterium RBG_19FT_COMBO_34_6</name>
    <dbReference type="NCBI Taxonomy" id="1802612"/>
    <lineage>
        <taxon>Bacteria</taxon>
        <taxon>Katanobacteria</taxon>
    </lineage>
</organism>
<dbReference type="Pfam" id="PF18895">
    <property type="entry name" value="T4SS_pilin"/>
    <property type="match status" value="1"/>
</dbReference>
<feature type="transmembrane region" description="Helical" evidence="1">
    <location>
        <begin position="9"/>
        <end position="27"/>
    </location>
</feature>
<keyword evidence="1" id="KW-0812">Transmembrane</keyword>
<name>A0A1F4ULX0_UNCKA</name>
<dbReference type="EMBL" id="MEUV01000045">
    <property type="protein sequence ID" value="OGC45203.1"/>
    <property type="molecule type" value="Genomic_DNA"/>
</dbReference>
<keyword evidence="1" id="KW-0472">Membrane</keyword>
<reference evidence="2 3" key="1">
    <citation type="journal article" date="2016" name="Nat. Commun.">
        <title>Thousands of microbial genomes shed light on interconnected biogeochemical processes in an aquifer system.</title>
        <authorList>
            <person name="Anantharaman K."/>
            <person name="Brown C.T."/>
            <person name="Hug L.A."/>
            <person name="Sharon I."/>
            <person name="Castelle C.J."/>
            <person name="Probst A.J."/>
            <person name="Thomas B.C."/>
            <person name="Singh A."/>
            <person name="Wilkins M.J."/>
            <person name="Karaoz U."/>
            <person name="Brodie E.L."/>
            <person name="Williams K.H."/>
            <person name="Hubbard S.S."/>
            <person name="Banfield J.F."/>
        </authorList>
    </citation>
    <scope>NUCLEOTIDE SEQUENCE [LARGE SCALE GENOMIC DNA]</scope>
</reference>
<dbReference type="InterPro" id="IPR043993">
    <property type="entry name" value="T4SS_pilin"/>
</dbReference>
<evidence type="ECO:0000313" key="3">
    <source>
        <dbReference type="Proteomes" id="UP000178615"/>
    </source>
</evidence>
<dbReference type="AlphaFoldDB" id="A0A1F4ULX0"/>